<dbReference type="RefSeq" id="XP_029739780.1">
    <property type="nucleotide sequence ID" value="XM_029883974.1"/>
</dbReference>
<reference evidence="2 3" key="1">
    <citation type="submission" date="2019-05" db="EMBL/GenBank/DDBJ databases">
        <title>Sporisorium graminicola CBS 10092 draft sequencing and annotation.</title>
        <authorList>
            <person name="Solano-Gonzalez S."/>
            <person name="Caddick M.X."/>
            <person name="Darby A."/>
        </authorList>
    </citation>
    <scope>NUCLEOTIDE SEQUENCE [LARGE SCALE GENOMIC DNA]</scope>
    <source>
        <strain evidence="2 3">CBS 10092</strain>
    </source>
</reference>
<accession>A0A4U7KT74</accession>
<proteinExistence type="predicted"/>
<dbReference type="InterPro" id="IPR010582">
    <property type="entry name" value="Catalase_immune_responsive"/>
</dbReference>
<dbReference type="GO" id="GO:0020037">
    <property type="term" value="F:heme binding"/>
    <property type="evidence" value="ECO:0007669"/>
    <property type="project" value="InterPro"/>
</dbReference>
<dbReference type="Proteomes" id="UP000306050">
    <property type="component" value="Chromosome SGRAM_20"/>
</dbReference>
<dbReference type="AlphaFoldDB" id="A0A4U7KT74"/>
<dbReference type="GeneID" id="40726271"/>
<protein>
    <recommendedName>
        <fullName evidence="1">Catalase immune-responsive domain-containing protein</fullName>
    </recommendedName>
</protein>
<dbReference type="EMBL" id="SRRM01000012">
    <property type="protein sequence ID" value="TKY87795.1"/>
    <property type="molecule type" value="Genomic_DNA"/>
</dbReference>
<comment type="caution">
    <text evidence="2">The sequence shown here is derived from an EMBL/GenBank/DDBJ whole genome shotgun (WGS) entry which is preliminary data.</text>
</comment>
<dbReference type="OrthoDB" id="6880011at2759"/>
<name>A0A4U7KT74_9BASI</name>
<sequence>MWTKVFSEEDRKQTIGNISGHMSTCKDKDVLKRAISVWHQVDAELAEKIAEPLGLKGKYKTDLRDEVFNGSHNFLGRKLGQDAGAATQWSRADQKLKAKEPVYGLSSNEHGLVNGSKTSASVV</sequence>
<organism evidence="2 3">
    <name type="scientific">Sporisorium graminicola</name>
    <dbReference type="NCBI Taxonomy" id="280036"/>
    <lineage>
        <taxon>Eukaryota</taxon>
        <taxon>Fungi</taxon>
        <taxon>Dikarya</taxon>
        <taxon>Basidiomycota</taxon>
        <taxon>Ustilaginomycotina</taxon>
        <taxon>Ustilaginomycetes</taxon>
        <taxon>Ustilaginales</taxon>
        <taxon>Ustilaginaceae</taxon>
        <taxon>Sporisorium</taxon>
    </lineage>
</organism>
<evidence type="ECO:0000313" key="2">
    <source>
        <dbReference type="EMBL" id="TKY87795.1"/>
    </source>
</evidence>
<dbReference type="InterPro" id="IPR020835">
    <property type="entry name" value="Catalase_sf"/>
</dbReference>
<dbReference type="Pfam" id="PF06628">
    <property type="entry name" value="Catalase-rel"/>
    <property type="match status" value="1"/>
</dbReference>
<dbReference type="KEGG" id="sgra:EX895_003376"/>
<keyword evidence="3" id="KW-1185">Reference proteome</keyword>
<dbReference type="SUPFAM" id="SSF56634">
    <property type="entry name" value="Heme-dependent catalase-like"/>
    <property type="match status" value="1"/>
</dbReference>
<evidence type="ECO:0000313" key="3">
    <source>
        <dbReference type="Proteomes" id="UP000306050"/>
    </source>
</evidence>
<feature type="domain" description="Catalase immune-responsive" evidence="1">
    <location>
        <begin position="2"/>
        <end position="51"/>
    </location>
</feature>
<gene>
    <name evidence="2" type="ORF">EX895_003376</name>
</gene>
<dbReference type="Gene3D" id="2.40.180.10">
    <property type="entry name" value="Catalase core domain"/>
    <property type="match status" value="1"/>
</dbReference>
<evidence type="ECO:0000259" key="1">
    <source>
        <dbReference type="Pfam" id="PF06628"/>
    </source>
</evidence>